<evidence type="ECO:0008006" key="3">
    <source>
        <dbReference type="Google" id="ProtNLM"/>
    </source>
</evidence>
<dbReference type="RefSeq" id="WP_272655999.1">
    <property type="nucleotide sequence ID" value="NZ_CP085083.1"/>
</dbReference>
<dbReference type="KEGG" id="aviv:LF296_08050"/>
<evidence type="ECO:0000313" key="2">
    <source>
        <dbReference type="Proteomes" id="UP001199528"/>
    </source>
</evidence>
<dbReference type="SUPFAM" id="SSF75169">
    <property type="entry name" value="DsrEFH-like"/>
    <property type="match status" value="1"/>
</dbReference>
<gene>
    <name evidence="1" type="ORF">LF296_08050</name>
</gene>
<organism evidence="1 2">
    <name type="scientific">Acinetobacter vivianii</name>
    <dbReference type="NCBI Taxonomy" id="1776742"/>
    <lineage>
        <taxon>Bacteria</taxon>
        <taxon>Pseudomonadati</taxon>
        <taxon>Pseudomonadota</taxon>
        <taxon>Gammaproteobacteria</taxon>
        <taxon>Moraxellales</taxon>
        <taxon>Moraxellaceae</taxon>
        <taxon>Acinetobacter</taxon>
    </lineage>
</organism>
<dbReference type="Proteomes" id="UP001199528">
    <property type="component" value="Chromosome"/>
</dbReference>
<accession>A0AAJ6P6P0</accession>
<dbReference type="EMBL" id="CP085083">
    <property type="protein sequence ID" value="WDZ52719.1"/>
    <property type="molecule type" value="Genomic_DNA"/>
</dbReference>
<dbReference type="InterPro" id="IPR027396">
    <property type="entry name" value="DsrEFH-like"/>
</dbReference>
<proteinExistence type="predicted"/>
<sequence>MKNSVLFLIQSPYSNLDKIWQQLAQMAQSDDHIVLMGDAMLSIPSSVFSHYPHLYCLANEQEMLSKEDQEQVKSIDYAAFADLVLQFERCITLK</sequence>
<name>A0AAJ6P6P0_9GAMM</name>
<reference evidence="1" key="1">
    <citation type="journal article" date="2022" name="Front Environ Sci">
        <title>Complete genome sequence analysis of a novel alkane-degrading bacterial strain, Acinetobacter vivianii KJ-1, and its diesel degradation ability.</title>
        <authorList>
            <person name="Zhang Y."/>
            <person name="Song F."/>
            <person name="Wang J."/>
            <person name="Zhao Q."/>
            <person name="Zheng L."/>
            <person name="Wang Z."/>
            <person name="Zhang X."/>
            <person name="Gao Y."/>
            <person name="Chen G."/>
            <person name="Huang Y."/>
        </authorList>
    </citation>
    <scope>NUCLEOTIDE SEQUENCE</scope>
    <source>
        <strain evidence="1">KJ-1</strain>
    </source>
</reference>
<dbReference type="Gene3D" id="3.40.1260.10">
    <property type="entry name" value="DsrEFH-like"/>
    <property type="match status" value="1"/>
</dbReference>
<protein>
    <recommendedName>
        <fullName evidence="3">Sulfurtransferase complex subunit TusB</fullName>
    </recommendedName>
</protein>
<reference evidence="1" key="2">
    <citation type="submission" date="2023-02" db="EMBL/GenBank/DDBJ databases">
        <authorList>
            <person name="Huang Y."/>
            <person name="Zhang Y."/>
            <person name="Zhang T."/>
            <person name="Wang J."/>
        </authorList>
    </citation>
    <scope>NUCLEOTIDE SEQUENCE</scope>
    <source>
        <strain evidence="1">KJ-1</strain>
    </source>
</reference>
<evidence type="ECO:0000313" key="1">
    <source>
        <dbReference type="EMBL" id="WDZ52719.1"/>
    </source>
</evidence>
<dbReference type="AlphaFoldDB" id="A0AAJ6P6P0"/>